<dbReference type="AlphaFoldDB" id="A0A0C2WCY9"/>
<feature type="region of interest" description="Disordered" evidence="1">
    <location>
        <begin position="1"/>
        <end position="28"/>
    </location>
</feature>
<gene>
    <name evidence="2" type="ORF">M378DRAFT_169576</name>
</gene>
<dbReference type="Proteomes" id="UP000054549">
    <property type="component" value="Unassembled WGS sequence"/>
</dbReference>
<keyword evidence="3" id="KW-1185">Reference proteome</keyword>
<proteinExistence type="predicted"/>
<evidence type="ECO:0000313" key="2">
    <source>
        <dbReference type="EMBL" id="KIL59192.1"/>
    </source>
</evidence>
<protein>
    <submittedName>
        <fullName evidence="2">Uncharacterized protein</fullName>
    </submittedName>
</protein>
<accession>A0A0C2WCY9</accession>
<feature type="compositionally biased region" description="Polar residues" evidence="1">
    <location>
        <begin position="9"/>
        <end position="28"/>
    </location>
</feature>
<sequence>MLGRKQKSQQHAATAFKPTSRNGARMRTTSLERWTLRLATKSLRLPNSPMLQSSHLKITLVRVVRSPYSTCNNRCHHWSTVDQVIDGQPHEVRVCS</sequence>
<reference evidence="2 3" key="1">
    <citation type="submission" date="2014-04" db="EMBL/GenBank/DDBJ databases">
        <title>Evolutionary Origins and Diversification of the Mycorrhizal Mutualists.</title>
        <authorList>
            <consortium name="DOE Joint Genome Institute"/>
            <consortium name="Mycorrhizal Genomics Consortium"/>
            <person name="Kohler A."/>
            <person name="Kuo A."/>
            <person name="Nagy L.G."/>
            <person name="Floudas D."/>
            <person name="Copeland A."/>
            <person name="Barry K.W."/>
            <person name="Cichocki N."/>
            <person name="Veneault-Fourrey C."/>
            <person name="LaButti K."/>
            <person name="Lindquist E.A."/>
            <person name="Lipzen A."/>
            <person name="Lundell T."/>
            <person name="Morin E."/>
            <person name="Murat C."/>
            <person name="Riley R."/>
            <person name="Ohm R."/>
            <person name="Sun H."/>
            <person name="Tunlid A."/>
            <person name="Henrissat B."/>
            <person name="Grigoriev I.V."/>
            <person name="Hibbett D.S."/>
            <person name="Martin F."/>
        </authorList>
    </citation>
    <scope>NUCLEOTIDE SEQUENCE [LARGE SCALE GENOMIC DNA]</scope>
    <source>
        <strain evidence="2 3">Koide BX008</strain>
    </source>
</reference>
<dbReference type="InParanoid" id="A0A0C2WCY9"/>
<organism evidence="2 3">
    <name type="scientific">Amanita muscaria (strain Koide BX008)</name>
    <dbReference type="NCBI Taxonomy" id="946122"/>
    <lineage>
        <taxon>Eukaryota</taxon>
        <taxon>Fungi</taxon>
        <taxon>Dikarya</taxon>
        <taxon>Basidiomycota</taxon>
        <taxon>Agaricomycotina</taxon>
        <taxon>Agaricomycetes</taxon>
        <taxon>Agaricomycetidae</taxon>
        <taxon>Agaricales</taxon>
        <taxon>Pluteineae</taxon>
        <taxon>Amanitaceae</taxon>
        <taxon>Amanita</taxon>
    </lineage>
</organism>
<evidence type="ECO:0000256" key="1">
    <source>
        <dbReference type="SAM" id="MobiDB-lite"/>
    </source>
</evidence>
<dbReference type="HOGENOM" id="CLU_2359274_0_0_1"/>
<evidence type="ECO:0000313" key="3">
    <source>
        <dbReference type="Proteomes" id="UP000054549"/>
    </source>
</evidence>
<name>A0A0C2WCY9_AMAMK</name>
<dbReference type="EMBL" id="KN818320">
    <property type="protein sequence ID" value="KIL59192.1"/>
    <property type="molecule type" value="Genomic_DNA"/>
</dbReference>